<comment type="caution">
    <text evidence="1">The sequence shown here is derived from an EMBL/GenBank/DDBJ whole genome shotgun (WGS) entry which is preliminary data.</text>
</comment>
<accession>A0AAV9IKR3</accession>
<evidence type="ECO:0000313" key="2">
    <source>
        <dbReference type="Proteomes" id="UP001300502"/>
    </source>
</evidence>
<reference evidence="1 2" key="1">
    <citation type="submission" date="2022-07" db="EMBL/GenBank/DDBJ databases">
        <title>Genome-wide signatures of adaptation to extreme environments.</title>
        <authorList>
            <person name="Cho C.H."/>
            <person name="Yoon H.S."/>
        </authorList>
    </citation>
    <scope>NUCLEOTIDE SEQUENCE [LARGE SCALE GENOMIC DNA]</scope>
    <source>
        <strain evidence="1 2">108.79 E11</strain>
    </source>
</reference>
<dbReference type="Proteomes" id="UP001300502">
    <property type="component" value="Unassembled WGS sequence"/>
</dbReference>
<protein>
    <submittedName>
        <fullName evidence="1">Uncharacterized protein</fullName>
    </submittedName>
</protein>
<dbReference type="EMBL" id="JANCYU010000059">
    <property type="protein sequence ID" value="KAK4528027.1"/>
    <property type="molecule type" value="Genomic_DNA"/>
</dbReference>
<dbReference type="AlphaFoldDB" id="A0AAV9IKR3"/>
<evidence type="ECO:0000313" key="1">
    <source>
        <dbReference type="EMBL" id="KAK4528027.1"/>
    </source>
</evidence>
<organism evidence="1 2">
    <name type="scientific">Galdieria yellowstonensis</name>
    <dbReference type="NCBI Taxonomy" id="3028027"/>
    <lineage>
        <taxon>Eukaryota</taxon>
        <taxon>Rhodophyta</taxon>
        <taxon>Bangiophyceae</taxon>
        <taxon>Galdieriales</taxon>
        <taxon>Galdieriaceae</taxon>
        <taxon>Galdieria</taxon>
    </lineage>
</organism>
<name>A0AAV9IKR3_9RHOD</name>
<gene>
    <name evidence="1" type="ORF">GAYE_SCF48G5961</name>
</gene>
<keyword evidence="2" id="KW-1185">Reference proteome</keyword>
<proteinExistence type="predicted"/>
<sequence length="179" mass="20468">MEIELQKPSELLNDNLKATSSTRRMIEALVKRKEELENHPELLVEQEEVETTPQEIQFLICNSQEASMEDVSTSICTEVCCPYNSDLYNLPKDRANLTWEQVQVADETCFDRRIGSVNQSEKVNIEHSQRTEDPCRTFVELLIELGEAGIQNLKPATILDLATTYYAKSLLLERKSSQT</sequence>